<dbReference type="GO" id="GO:0007165">
    <property type="term" value="P:signal transduction"/>
    <property type="evidence" value="ECO:0007669"/>
    <property type="project" value="UniProtKB-KW"/>
</dbReference>
<evidence type="ECO:0000256" key="2">
    <source>
        <dbReference type="ARBA" id="ARBA00022475"/>
    </source>
</evidence>
<evidence type="ECO:0000259" key="16">
    <source>
        <dbReference type="PROSITE" id="PS50885"/>
    </source>
</evidence>
<feature type="domain" description="Methyl-accepting transducer" evidence="14">
    <location>
        <begin position="473"/>
        <end position="702"/>
    </location>
</feature>
<dbReference type="SMART" id="SM00091">
    <property type="entry name" value="PAS"/>
    <property type="match status" value="2"/>
</dbReference>
<dbReference type="OrthoDB" id="9813966at2"/>
<dbReference type="SUPFAM" id="SSF58104">
    <property type="entry name" value="Methyl-accepting chemotaxis protein (MCP) signaling domain"/>
    <property type="match status" value="1"/>
</dbReference>
<reference evidence="17 18" key="1">
    <citation type="submission" date="2016-10" db="EMBL/GenBank/DDBJ databases">
        <authorList>
            <person name="de Groot N.N."/>
        </authorList>
    </citation>
    <scope>NUCLEOTIDE SEQUENCE [LARGE SCALE GENOMIC DNA]</scope>
    <source>
        <strain evidence="17 18">Nm1</strain>
    </source>
</reference>
<keyword evidence="7 13" id="KW-1133">Transmembrane helix</keyword>
<dbReference type="Gene3D" id="6.10.340.10">
    <property type="match status" value="1"/>
</dbReference>
<dbReference type="SMART" id="SM00086">
    <property type="entry name" value="PAC"/>
    <property type="match status" value="1"/>
</dbReference>
<keyword evidence="3" id="KW-0488">Methylation</keyword>
<dbReference type="Gene3D" id="1.10.287.950">
    <property type="entry name" value="Methyl-accepting chemotaxis protein"/>
    <property type="match status" value="1"/>
</dbReference>
<dbReference type="PANTHER" id="PTHR43531">
    <property type="entry name" value="PROTEIN ICFG"/>
    <property type="match status" value="1"/>
</dbReference>
<dbReference type="SUPFAM" id="SSF55785">
    <property type="entry name" value="PYP-like sensor domain (PAS domain)"/>
    <property type="match status" value="1"/>
</dbReference>
<evidence type="ECO:0000256" key="12">
    <source>
        <dbReference type="SAM" id="MobiDB-lite"/>
    </source>
</evidence>
<dbReference type="PRINTS" id="PR00260">
    <property type="entry name" value="CHEMTRNSDUCR"/>
</dbReference>
<evidence type="ECO:0000256" key="13">
    <source>
        <dbReference type="SAM" id="Phobius"/>
    </source>
</evidence>
<keyword evidence="10" id="KW-0807">Transducer</keyword>
<name>A0A1H3J750_9PROT</name>
<dbReference type="InterPro" id="IPR051310">
    <property type="entry name" value="MCP_chemotaxis"/>
</dbReference>
<evidence type="ECO:0000313" key="17">
    <source>
        <dbReference type="EMBL" id="SDY35840.1"/>
    </source>
</evidence>
<dbReference type="NCBIfam" id="TIGR00229">
    <property type="entry name" value="sensory_box"/>
    <property type="match status" value="1"/>
</dbReference>
<dbReference type="Pfam" id="PF08447">
    <property type="entry name" value="PAS_3"/>
    <property type="match status" value="1"/>
</dbReference>
<keyword evidence="18" id="KW-1185">Reference proteome</keyword>
<dbReference type="InterPro" id="IPR001610">
    <property type="entry name" value="PAC"/>
</dbReference>
<keyword evidence="6 13" id="KW-0812">Transmembrane</keyword>
<evidence type="ECO:0000256" key="9">
    <source>
        <dbReference type="ARBA" id="ARBA00029447"/>
    </source>
</evidence>
<evidence type="ECO:0000256" key="7">
    <source>
        <dbReference type="ARBA" id="ARBA00022989"/>
    </source>
</evidence>
<comment type="similarity">
    <text evidence="9">Belongs to the methyl-accepting chemotaxis (MCP) protein family.</text>
</comment>
<dbReference type="Proteomes" id="UP000198640">
    <property type="component" value="Unassembled WGS sequence"/>
</dbReference>
<feature type="transmembrane region" description="Helical" evidence="13">
    <location>
        <begin position="169"/>
        <end position="187"/>
    </location>
</feature>
<dbReference type="AlphaFoldDB" id="A0A1H3J750"/>
<dbReference type="SMART" id="SM00304">
    <property type="entry name" value="HAMP"/>
    <property type="match status" value="2"/>
</dbReference>
<evidence type="ECO:0000256" key="1">
    <source>
        <dbReference type="ARBA" id="ARBA00004429"/>
    </source>
</evidence>
<dbReference type="InterPro" id="IPR003660">
    <property type="entry name" value="HAMP_dom"/>
</dbReference>
<dbReference type="Pfam" id="PF18947">
    <property type="entry name" value="HAMP_2"/>
    <property type="match status" value="1"/>
</dbReference>
<dbReference type="InterPro" id="IPR004089">
    <property type="entry name" value="MCPsignal_dom"/>
</dbReference>
<keyword evidence="5" id="KW-0997">Cell inner membrane</keyword>
<evidence type="ECO:0000259" key="15">
    <source>
        <dbReference type="PROSITE" id="PS50112"/>
    </source>
</evidence>
<dbReference type="CDD" id="cd06225">
    <property type="entry name" value="HAMP"/>
    <property type="match status" value="1"/>
</dbReference>
<evidence type="ECO:0000256" key="10">
    <source>
        <dbReference type="PROSITE-ProRule" id="PRU00284"/>
    </source>
</evidence>
<dbReference type="InterPro" id="IPR004090">
    <property type="entry name" value="Chemotax_Me-accpt_rcpt"/>
</dbReference>
<dbReference type="Pfam" id="PF00672">
    <property type="entry name" value="HAMP"/>
    <property type="match status" value="1"/>
</dbReference>
<dbReference type="SMART" id="SM00283">
    <property type="entry name" value="MA"/>
    <property type="match status" value="1"/>
</dbReference>
<dbReference type="PROSITE" id="PS50885">
    <property type="entry name" value="HAMP"/>
    <property type="match status" value="2"/>
</dbReference>
<accession>A0A1H3J750</accession>
<evidence type="ECO:0000313" key="18">
    <source>
        <dbReference type="Proteomes" id="UP000198640"/>
    </source>
</evidence>
<dbReference type="SUPFAM" id="SSF158472">
    <property type="entry name" value="HAMP domain-like"/>
    <property type="match status" value="1"/>
</dbReference>
<dbReference type="InterPro" id="IPR035965">
    <property type="entry name" value="PAS-like_dom_sf"/>
</dbReference>
<dbReference type="STRING" id="44576.SAMN05421881_10312"/>
<dbReference type="PANTHER" id="PTHR43531:SF14">
    <property type="entry name" value="METHYL-ACCEPTING CHEMOTAXIS PROTEIN I-RELATED"/>
    <property type="match status" value="1"/>
</dbReference>
<dbReference type="GO" id="GO:0004888">
    <property type="term" value="F:transmembrane signaling receptor activity"/>
    <property type="evidence" value="ECO:0007669"/>
    <property type="project" value="InterPro"/>
</dbReference>
<sequence>MRINMPITNVGKEMKDGEYLVSRTTPKGVINYINQPFVDISGYTEQELIGQAHNIVRHPDMPPEAFEDFWHTLKQGKPWSGMVKNRSKDGGYYWVYANATPIKEQGRITGHMSVRSKPTREQIQAAEKLYQEMREGRAKVRIVAGEVIAEGFWGSIRQKIGRVSLRARIALLATVPALGMAVSVWLMPQHAGLAYAGMIISLGLAGGMAAMLYRAIQQPINTLIGHLEKMAQGDYTTQITVANHDEIGRLTESLKSMQIRAGIDFAETKRMNIENLRVRNALDIATSAMMISDTSGTVIFMNRLVRKILASTADETAVLSKLKPRLAELTQPQQIDNVKIGRRTYSLILMPVMNEAGERAGAAVEWRDRTQELTVEKEVVEIVQAAVAGDFGKRLPLDDKEGFFKQLAEGINQLMATTSSGLNELANVLGALADGNLTQQMRGEYQGMFGKLQDDSNVTIAQLTSIISQIKEAAELIGTASKEIADGNVDLSQRTEEQAANLEETAASMEELTSTVKQNADNARQANQLAASASDVAVKGGDVVGQVVQTMSAINDSSKKIVDIISVIDGIAFQTNILALNAAVEAARAGEQGRGFAVVATEVRTLAQRSAAAAKEIKELIGNSVHKVEDGTQLVDQAGKTMEEIVLSVKRVTNIMGEISAASQEQSLGIEQVNQAITQMDEITQQNAALVEQAAAASESMREQAEQLARAVTSFKLEQGMGQVKTHAPALVERRGPNRATNVERLPHAKGGGKPGKAGAPAKTGTDGEWEEF</sequence>
<dbReference type="PROSITE" id="PS50112">
    <property type="entry name" value="PAS"/>
    <property type="match status" value="1"/>
</dbReference>
<dbReference type="CDD" id="cd11386">
    <property type="entry name" value="MCP_signal"/>
    <property type="match status" value="1"/>
</dbReference>
<keyword evidence="2" id="KW-1003">Cell membrane</keyword>
<keyword evidence="8 13" id="KW-0472">Membrane</keyword>
<evidence type="ECO:0000256" key="4">
    <source>
        <dbReference type="ARBA" id="ARBA00022500"/>
    </source>
</evidence>
<evidence type="ECO:0000256" key="8">
    <source>
        <dbReference type="ARBA" id="ARBA00023136"/>
    </source>
</evidence>
<dbReference type="InterPro" id="IPR000014">
    <property type="entry name" value="PAS"/>
</dbReference>
<dbReference type="FunFam" id="3.30.450.20:FF:000046">
    <property type="entry name" value="Aerotaxis sensor receptor"/>
    <property type="match status" value="1"/>
</dbReference>
<evidence type="ECO:0000256" key="3">
    <source>
        <dbReference type="ARBA" id="ARBA00022481"/>
    </source>
</evidence>
<feature type="domain" description="PAS" evidence="15">
    <location>
        <begin position="27"/>
        <end position="76"/>
    </location>
</feature>
<dbReference type="GO" id="GO:0006935">
    <property type="term" value="P:chemotaxis"/>
    <property type="evidence" value="ECO:0007669"/>
    <property type="project" value="UniProtKB-KW"/>
</dbReference>
<feature type="region of interest" description="Disordered" evidence="12">
    <location>
        <begin position="735"/>
        <end position="773"/>
    </location>
</feature>
<comment type="subcellular location">
    <subcellularLocation>
        <location evidence="1">Cell inner membrane</location>
        <topology evidence="1">Multi-pass membrane protein</topology>
    </subcellularLocation>
</comment>
<gene>
    <name evidence="17" type="ORF">SAMN05421881_10312</name>
</gene>
<dbReference type="EMBL" id="FNOY01000031">
    <property type="protein sequence ID" value="SDY35840.1"/>
    <property type="molecule type" value="Genomic_DNA"/>
</dbReference>
<feature type="domain" description="HAMP" evidence="16">
    <location>
        <begin position="416"/>
        <end position="468"/>
    </location>
</feature>
<protein>
    <submittedName>
        <fullName evidence="17">Methyl-accepting chemotaxis protein</fullName>
    </submittedName>
</protein>
<evidence type="ECO:0000256" key="11">
    <source>
        <dbReference type="SAM" id="Coils"/>
    </source>
</evidence>
<feature type="coiled-coil region" evidence="11">
    <location>
        <begin position="673"/>
        <end position="711"/>
    </location>
</feature>
<feature type="domain" description="HAMP" evidence="16">
    <location>
        <begin position="214"/>
        <end position="266"/>
    </location>
</feature>
<dbReference type="GO" id="GO:0005886">
    <property type="term" value="C:plasma membrane"/>
    <property type="evidence" value="ECO:0007669"/>
    <property type="project" value="UniProtKB-SubCell"/>
</dbReference>
<organism evidence="17 18">
    <name type="scientific">Nitrosomonas halophila</name>
    <dbReference type="NCBI Taxonomy" id="44576"/>
    <lineage>
        <taxon>Bacteria</taxon>
        <taxon>Pseudomonadati</taxon>
        <taxon>Pseudomonadota</taxon>
        <taxon>Betaproteobacteria</taxon>
        <taxon>Nitrosomonadales</taxon>
        <taxon>Nitrosomonadaceae</taxon>
        <taxon>Nitrosomonas</taxon>
    </lineage>
</organism>
<dbReference type="FunFam" id="1.10.287.950:FF:000002">
    <property type="entry name" value="Methyl-accepting chemotaxis protein"/>
    <property type="match status" value="1"/>
</dbReference>
<keyword evidence="11" id="KW-0175">Coiled coil</keyword>
<dbReference type="PROSITE" id="PS50111">
    <property type="entry name" value="CHEMOTAXIS_TRANSDUC_2"/>
    <property type="match status" value="1"/>
</dbReference>
<proteinExistence type="inferred from homology"/>
<dbReference type="Gene3D" id="3.30.450.20">
    <property type="entry name" value="PAS domain"/>
    <property type="match status" value="2"/>
</dbReference>
<evidence type="ECO:0000259" key="14">
    <source>
        <dbReference type="PROSITE" id="PS50111"/>
    </source>
</evidence>
<feature type="transmembrane region" description="Helical" evidence="13">
    <location>
        <begin position="193"/>
        <end position="213"/>
    </location>
</feature>
<dbReference type="CDD" id="cd00130">
    <property type="entry name" value="PAS"/>
    <property type="match status" value="1"/>
</dbReference>
<keyword evidence="4" id="KW-0145">Chemotaxis</keyword>
<evidence type="ECO:0000256" key="5">
    <source>
        <dbReference type="ARBA" id="ARBA00022519"/>
    </source>
</evidence>
<dbReference type="Pfam" id="PF00015">
    <property type="entry name" value="MCPsignal"/>
    <property type="match status" value="1"/>
</dbReference>
<evidence type="ECO:0000256" key="6">
    <source>
        <dbReference type="ARBA" id="ARBA00022692"/>
    </source>
</evidence>
<dbReference type="RefSeq" id="WP_090414199.1">
    <property type="nucleotide sequence ID" value="NZ_FNOY01000031.1"/>
</dbReference>
<dbReference type="InterPro" id="IPR013655">
    <property type="entry name" value="PAS_fold_3"/>
</dbReference>